<dbReference type="Gene3D" id="3.40.50.300">
    <property type="entry name" value="P-loop containing nucleotide triphosphate hydrolases"/>
    <property type="match status" value="1"/>
</dbReference>
<dbReference type="Proteomes" id="UP000515512">
    <property type="component" value="Chromosome"/>
</dbReference>
<keyword evidence="3" id="KW-1185">Reference proteome</keyword>
<proteinExistence type="predicted"/>
<dbReference type="SMART" id="SM00028">
    <property type="entry name" value="TPR"/>
    <property type="match status" value="9"/>
</dbReference>
<evidence type="ECO:0000259" key="1">
    <source>
        <dbReference type="Pfam" id="PF00931"/>
    </source>
</evidence>
<sequence length="985" mass="106966">MNGGVTRDDNQQGNSARVDFAAGVVALFAAAGNPTLQRVATASERHLRLTRGAGRKTTNLVPRISDWRAGRNLPSRFETFHPVLLTLLELARANGGAVAVELADVAAWHRLWTDAQNEGAPRAAVVNTLRRDIGTFVGRDGELSRLLASALPGRVVSIHTIDGMAGVGKTALATRAAHLLADRFPDGQYFVELHAHTPGQTPADPADVLGTLLVDFGVDPRNLPETLAARRNLWRDHLAGRRVLLVLDDARDHDQIEPLLPGGGDCLTLVTSRRRLVALDGAAPMALGVLDPAAAVELFSTLSGHDAADTTRAIVDLCGYLPLAISLLAGRVAHHPNWTLDDVVVEFAAARARLDELDSGHRAVRAAFTTSYERLPENRRRLFRRLGAHPGLDIDAYAVAALDDTTVVQARRELEALYAEHLIDETSYGRYRMHDLIRAYAQELIAREPGDRDAALDRLMDYYQHTALRVVHRDTRPAVAQRVPEHPDLSAFDAALSWIRVERANLLACLTHAAADGRLSRAVDLTAALVAELELHGATAQAVAMHERMNELGPTVSPQNAEVLALKDLGAAGYLAEDYPAIAALLFEALKRNAPEGDPFLTAKALRMLSRVRILAKDFHTAVDDLRQARETLRTVGDRHGEAAVLKELGWASHIVGDYAGAAGELRDSLSLFEHLGARPGAAAARRALAWVEWLRDDRRAAVELISEAARIHRELGRRADEAVDLSMLAWFHHLSGDYPRCAALLRQSLIIHRDTGNRSAEAFVLSSLASVDYTTGDYATAVDLAQQAHAHYRALANPAGEASMLTILGRIRCAQGEYDSADASTREALEIYTRLGTITTGRAEALSSLGRIRHRTGDHDAAADLLHQALALYGTIGHLPGETETRNRLAALQAESDPAQAFSTYQQALRLAEAIRNPLEQARAHEGLAHLHLRSGEERQAISALTIAVDLYTRLGAAETASATAFLRRLRPEKGTEPARALPS</sequence>
<gene>
    <name evidence="2" type="ORF">H0264_20465</name>
</gene>
<reference evidence="2 3" key="1">
    <citation type="submission" date="2020-07" db="EMBL/GenBank/DDBJ databases">
        <authorList>
            <person name="Zhuang K."/>
            <person name="Ran Y."/>
        </authorList>
    </citation>
    <scope>NUCLEOTIDE SEQUENCE [LARGE SCALE GENOMIC DNA]</scope>
    <source>
        <strain evidence="2 3">WCH-YHL-001</strain>
    </source>
</reference>
<dbReference type="Gene3D" id="1.25.40.10">
    <property type="entry name" value="Tetratricopeptide repeat domain"/>
    <property type="match status" value="2"/>
</dbReference>
<dbReference type="PANTHER" id="PTHR47691:SF3">
    <property type="entry name" value="HTH-TYPE TRANSCRIPTIONAL REGULATOR RV0890C-RELATED"/>
    <property type="match status" value="1"/>
</dbReference>
<dbReference type="AlphaFoldDB" id="A0A7D6YYX6"/>
<dbReference type="RefSeq" id="WP_181579034.1">
    <property type="nucleotide sequence ID" value="NZ_CP059399.1"/>
</dbReference>
<dbReference type="PANTHER" id="PTHR47691">
    <property type="entry name" value="REGULATOR-RELATED"/>
    <property type="match status" value="1"/>
</dbReference>
<dbReference type="PRINTS" id="PR00364">
    <property type="entry name" value="DISEASERSIST"/>
</dbReference>
<evidence type="ECO:0000313" key="3">
    <source>
        <dbReference type="Proteomes" id="UP000515512"/>
    </source>
</evidence>
<organism evidence="2 3">
    <name type="scientific">Nocardia huaxiensis</name>
    <dbReference type="NCBI Taxonomy" id="2755382"/>
    <lineage>
        <taxon>Bacteria</taxon>
        <taxon>Bacillati</taxon>
        <taxon>Actinomycetota</taxon>
        <taxon>Actinomycetes</taxon>
        <taxon>Mycobacteriales</taxon>
        <taxon>Nocardiaceae</taxon>
        <taxon>Nocardia</taxon>
    </lineage>
</organism>
<name>A0A7D6YYX6_9NOCA</name>
<dbReference type="GO" id="GO:0043531">
    <property type="term" value="F:ADP binding"/>
    <property type="evidence" value="ECO:0007669"/>
    <property type="project" value="InterPro"/>
</dbReference>
<dbReference type="InterPro" id="IPR019734">
    <property type="entry name" value="TPR_rpt"/>
</dbReference>
<protein>
    <submittedName>
        <fullName evidence="2">Tetratricopeptide repeat protein</fullName>
    </submittedName>
</protein>
<accession>A0A7D6YYX6</accession>
<dbReference type="InterPro" id="IPR027417">
    <property type="entry name" value="P-loop_NTPase"/>
</dbReference>
<dbReference type="Gene3D" id="1.10.10.10">
    <property type="entry name" value="Winged helix-like DNA-binding domain superfamily/Winged helix DNA-binding domain"/>
    <property type="match status" value="1"/>
</dbReference>
<dbReference type="Pfam" id="PF00931">
    <property type="entry name" value="NB-ARC"/>
    <property type="match status" value="1"/>
</dbReference>
<dbReference type="EMBL" id="CP059399">
    <property type="protein sequence ID" value="QLY27826.1"/>
    <property type="molecule type" value="Genomic_DNA"/>
</dbReference>
<feature type="domain" description="NB-ARC" evidence="1">
    <location>
        <begin position="158"/>
        <end position="305"/>
    </location>
</feature>
<dbReference type="SUPFAM" id="SSF48452">
    <property type="entry name" value="TPR-like"/>
    <property type="match status" value="3"/>
</dbReference>
<evidence type="ECO:0000313" key="2">
    <source>
        <dbReference type="EMBL" id="QLY27826.1"/>
    </source>
</evidence>
<dbReference type="KEGG" id="nhu:H0264_20465"/>
<dbReference type="InterPro" id="IPR002182">
    <property type="entry name" value="NB-ARC"/>
</dbReference>
<dbReference type="Pfam" id="PF13424">
    <property type="entry name" value="TPR_12"/>
    <property type="match status" value="1"/>
</dbReference>
<dbReference type="InterPro" id="IPR036388">
    <property type="entry name" value="WH-like_DNA-bd_sf"/>
</dbReference>
<dbReference type="InterPro" id="IPR011990">
    <property type="entry name" value="TPR-like_helical_dom_sf"/>
</dbReference>
<dbReference type="SUPFAM" id="SSF52540">
    <property type="entry name" value="P-loop containing nucleoside triphosphate hydrolases"/>
    <property type="match status" value="1"/>
</dbReference>